<sequence length="464" mass="52076">MRSIILSAFCLLIAVSCSTDTEKQPVLTDTTAPLHLLQADHGVPYGIMAEEDIMEVLFRVHEYLDRTTPKTLINKNSLLPVSDYTEIDKETIFTRGDYRLISYEWGVTYGGMLLAGEITGDNRFTNYSVSRLEFLSELLPYFKELYDNGFVEGNPMRTVIEPRSLDDSGAMAAAMIKAVRGGYTDGLDWMIRNYVDYISNDQLRLSDGTLARHRPQPYTLWLDDLFMSVPALAQMGVYTGDDKYFDDAVLQVKNFSDYMFNWDKGLYMHGYVTGMDVHPEFRWARANGWAIMTKIELLDVLPASHPGYDFVVSLLQAHVAGLAEVQSGFGFWHQLLDRSDSYLETSATAIFTYSMAKAINEGWIDGLAYGPVVSLAWNAVSTKINAMGQVEGTCVGTGMAFDPAFYYARPVNVFAAHSYGPVLLAGAEMIRLYREQKTSMNDSAFLFYDDDAELGSDPIFYVTP</sequence>
<keyword evidence="1 2" id="KW-0378">Hydrolase</keyword>
<dbReference type="Pfam" id="PF07470">
    <property type="entry name" value="Glyco_hydro_88"/>
    <property type="match status" value="1"/>
</dbReference>
<evidence type="ECO:0000313" key="3">
    <source>
        <dbReference type="Proteomes" id="UP000191055"/>
    </source>
</evidence>
<proteinExistence type="predicted"/>
<dbReference type="RefSeq" id="WP_079557208.1">
    <property type="nucleotide sequence ID" value="NZ_CP021904.1"/>
</dbReference>
<accession>A0A1T5EX17</accession>
<dbReference type="PROSITE" id="PS51257">
    <property type="entry name" value="PROKAR_LIPOPROTEIN"/>
    <property type="match status" value="1"/>
</dbReference>
<gene>
    <name evidence="2" type="ORF">SAMN03080601_01442</name>
</gene>
<evidence type="ECO:0000313" key="2">
    <source>
        <dbReference type="EMBL" id="SKB88431.1"/>
    </source>
</evidence>
<dbReference type="SUPFAM" id="SSF48208">
    <property type="entry name" value="Six-hairpin glycosidases"/>
    <property type="match status" value="1"/>
</dbReference>
<dbReference type="Gene3D" id="1.50.10.10">
    <property type="match status" value="1"/>
</dbReference>
<dbReference type="InterPro" id="IPR012341">
    <property type="entry name" value="6hp_glycosidase-like_sf"/>
</dbReference>
<dbReference type="GO" id="GO:0016787">
    <property type="term" value="F:hydrolase activity"/>
    <property type="evidence" value="ECO:0007669"/>
    <property type="project" value="UniProtKB-KW"/>
</dbReference>
<name>A0A1T5EX17_9BACT</name>
<dbReference type="OrthoDB" id="9807186at2"/>
<protein>
    <submittedName>
        <fullName evidence="2">Rhamnogalacturonyl hydrolase YesR</fullName>
    </submittedName>
</protein>
<dbReference type="InterPro" id="IPR008928">
    <property type="entry name" value="6-hairpin_glycosidase_sf"/>
</dbReference>
<reference evidence="2 3" key="1">
    <citation type="submission" date="2017-02" db="EMBL/GenBank/DDBJ databases">
        <authorList>
            <person name="Peterson S.W."/>
        </authorList>
    </citation>
    <scope>NUCLEOTIDE SEQUENCE [LARGE SCALE GENOMIC DNA]</scope>
    <source>
        <strain evidence="2 3">DSM 24412</strain>
    </source>
</reference>
<dbReference type="PANTHER" id="PTHR33886:SF8">
    <property type="entry name" value="UNSATURATED RHAMNOGALACTURONAN HYDROLASE (EUROFUNG)"/>
    <property type="match status" value="1"/>
</dbReference>
<dbReference type="KEGG" id="asx:CDL62_01865"/>
<dbReference type="GO" id="GO:0005975">
    <property type="term" value="P:carbohydrate metabolic process"/>
    <property type="evidence" value="ECO:0007669"/>
    <property type="project" value="InterPro"/>
</dbReference>
<dbReference type="PANTHER" id="PTHR33886">
    <property type="entry name" value="UNSATURATED RHAMNOGALACTURONAN HYDROLASE (EUROFUNG)"/>
    <property type="match status" value="1"/>
</dbReference>
<dbReference type="InterPro" id="IPR010905">
    <property type="entry name" value="Glyco_hydro_88"/>
</dbReference>
<dbReference type="EMBL" id="FUYV01000006">
    <property type="protein sequence ID" value="SKB88431.1"/>
    <property type="molecule type" value="Genomic_DNA"/>
</dbReference>
<organism evidence="2 3">
    <name type="scientific">Alkalitalea saponilacus</name>
    <dbReference type="NCBI Taxonomy" id="889453"/>
    <lineage>
        <taxon>Bacteria</taxon>
        <taxon>Pseudomonadati</taxon>
        <taxon>Bacteroidota</taxon>
        <taxon>Bacteroidia</taxon>
        <taxon>Marinilabiliales</taxon>
        <taxon>Marinilabiliaceae</taxon>
        <taxon>Alkalitalea</taxon>
    </lineage>
</organism>
<dbReference type="Proteomes" id="UP000191055">
    <property type="component" value="Unassembled WGS sequence"/>
</dbReference>
<dbReference type="AlphaFoldDB" id="A0A1T5EX17"/>
<evidence type="ECO:0000256" key="1">
    <source>
        <dbReference type="ARBA" id="ARBA00022801"/>
    </source>
</evidence>
<dbReference type="STRING" id="889453.SAMN03080601_01442"/>
<dbReference type="InterPro" id="IPR052043">
    <property type="entry name" value="PolySaccharide_Degr_Enz"/>
</dbReference>
<keyword evidence="3" id="KW-1185">Reference proteome</keyword>